<name>A0A0C9X6Y5_9AGAR</name>
<evidence type="ECO:0000256" key="1">
    <source>
        <dbReference type="SAM" id="MobiDB-lite"/>
    </source>
</evidence>
<sequence length="86" mass="9417">MLTELESDLSHFLPLDATQIVIVVVQHRDGLNAGTFQCGPSHATGILDHHELAARFQPGIGKGKPRQHHNYAKTSFMNQTSASLIN</sequence>
<accession>A0A0C9X6Y5</accession>
<feature type="compositionally biased region" description="Polar residues" evidence="1">
    <location>
        <begin position="72"/>
        <end position="86"/>
    </location>
</feature>
<reference evidence="2 3" key="1">
    <citation type="submission" date="2014-04" db="EMBL/GenBank/DDBJ databases">
        <authorList>
            <consortium name="DOE Joint Genome Institute"/>
            <person name="Kuo A."/>
            <person name="Kohler A."/>
            <person name="Nagy L.G."/>
            <person name="Floudas D."/>
            <person name="Copeland A."/>
            <person name="Barry K.W."/>
            <person name="Cichocki N."/>
            <person name="Veneault-Fourrey C."/>
            <person name="LaButti K."/>
            <person name="Lindquist E.A."/>
            <person name="Lipzen A."/>
            <person name="Lundell T."/>
            <person name="Morin E."/>
            <person name="Murat C."/>
            <person name="Sun H."/>
            <person name="Tunlid A."/>
            <person name="Henrissat B."/>
            <person name="Grigoriev I.V."/>
            <person name="Hibbett D.S."/>
            <person name="Martin F."/>
            <person name="Nordberg H.P."/>
            <person name="Cantor M.N."/>
            <person name="Hua S.X."/>
        </authorList>
    </citation>
    <scope>NUCLEOTIDE SEQUENCE [LARGE SCALE GENOMIC DNA]</scope>
    <source>
        <strain evidence="2 3">LaAM-08-1</strain>
    </source>
</reference>
<dbReference type="HOGENOM" id="CLU_2498223_0_0_1"/>
<dbReference type="EMBL" id="KN838618">
    <property type="protein sequence ID" value="KIK00826.1"/>
    <property type="molecule type" value="Genomic_DNA"/>
</dbReference>
<dbReference type="AlphaFoldDB" id="A0A0C9X6Y5"/>
<reference evidence="3" key="2">
    <citation type="submission" date="2015-01" db="EMBL/GenBank/DDBJ databases">
        <title>Evolutionary Origins and Diversification of the Mycorrhizal Mutualists.</title>
        <authorList>
            <consortium name="DOE Joint Genome Institute"/>
            <consortium name="Mycorrhizal Genomics Consortium"/>
            <person name="Kohler A."/>
            <person name="Kuo A."/>
            <person name="Nagy L.G."/>
            <person name="Floudas D."/>
            <person name="Copeland A."/>
            <person name="Barry K.W."/>
            <person name="Cichocki N."/>
            <person name="Veneault-Fourrey C."/>
            <person name="LaButti K."/>
            <person name="Lindquist E.A."/>
            <person name="Lipzen A."/>
            <person name="Lundell T."/>
            <person name="Morin E."/>
            <person name="Murat C."/>
            <person name="Riley R."/>
            <person name="Ohm R."/>
            <person name="Sun H."/>
            <person name="Tunlid A."/>
            <person name="Henrissat B."/>
            <person name="Grigoriev I.V."/>
            <person name="Hibbett D.S."/>
            <person name="Martin F."/>
        </authorList>
    </citation>
    <scope>NUCLEOTIDE SEQUENCE [LARGE SCALE GENOMIC DNA]</scope>
    <source>
        <strain evidence="3">LaAM-08-1</strain>
    </source>
</reference>
<gene>
    <name evidence="2" type="ORF">K443DRAFT_595340</name>
</gene>
<evidence type="ECO:0000313" key="3">
    <source>
        <dbReference type="Proteomes" id="UP000054477"/>
    </source>
</evidence>
<keyword evidence="3" id="KW-1185">Reference proteome</keyword>
<feature type="region of interest" description="Disordered" evidence="1">
    <location>
        <begin position="59"/>
        <end position="86"/>
    </location>
</feature>
<dbReference type="Proteomes" id="UP000054477">
    <property type="component" value="Unassembled WGS sequence"/>
</dbReference>
<protein>
    <submittedName>
        <fullName evidence="2">Uncharacterized protein</fullName>
    </submittedName>
</protein>
<organism evidence="2 3">
    <name type="scientific">Laccaria amethystina LaAM-08-1</name>
    <dbReference type="NCBI Taxonomy" id="1095629"/>
    <lineage>
        <taxon>Eukaryota</taxon>
        <taxon>Fungi</taxon>
        <taxon>Dikarya</taxon>
        <taxon>Basidiomycota</taxon>
        <taxon>Agaricomycotina</taxon>
        <taxon>Agaricomycetes</taxon>
        <taxon>Agaricomycetidae</taxon>
        <taxon>Agaricales</taxon>
        <taxon>Agaricineae</taxon>
        <taxon>Hydnangiaceae</taxon>
        <taxon>Laccaria</taxon>
    </lineage>
</organism>
<evidence type="ECO:0000313" key="2">
    <source>
        <dbReference type="EMBL" id="KIK00826.1"/>
    </source>
</evidence>
<proteinExistence type="predicted"/>